<keyword evidence="2" id="KW-1185">Reference proteome</keyword>
<accession>A0A9N9GV04</accession>
<feature type="non-terminal residue" evidence="1">
    <location>
        <position position="1"/>
    </location>
</feature>
<feature type="non-terminal residue" evidence="1">
    <location>
        <position position="39"/>
    </location>
</feature>
<dbReference type="OrthoDB" id="2320913at2759"/>
<protein>
    <submittedName>
        <fullName evidence="1">9706_t:CDS:1</fullName>
    </submittedName>
</protein>
<sequence>KNQYNHKLVKTIAVLVPSYQKFTSEIQENIRLLVTCGVC</sequence>
<dbReference type="AlphaFoldDB" id="A0A9N9GV04"/>
<dbReference type="EMBL" id="CAJVPK010004375">
    <property type="protein sequence ID" value="CAG8636227.1"/>
    <property type="molecule type" value="Genomic_DNA"/>
</dbReference>
<evidence type="ECO:0000313" key="1">
    <source>
        <dbReference type="EMBL" id="CAG8636227.1"/>
    </source>
</evidence>
<organism evidence="1 2">
    <name type="scientific">Diversispora eburnea</name>
    <dbReference type="NCBI Taxonomy" id="1213867"/>
    <lineage>
        <taxon>Eukaryota</taxon>
        <taxon>Fungi</taxon>
        <taxon>Fungi incertae sedis</taxon>
        <taxon>Mucoromycota</taxon>
        <taxon>Glomeromycotina</taxon>
        <taxon>Glomeromycetes</taxon>
        <taxon>Diversisporales</taxon>
        <taxon>Diversisporaceae</taxon>
        <taxon>Diversispora</taxon>
    </lineage>
</organism>
<evidence type="ECO:0000313" key="2">
    <source>
        <dbReference type="Proteomes" id="UP000789706"/>
    </source>
</evidence>
<reference evidence="1" key="1">
    <citation type="submission" date="2021-06" db="EMBL/GenBank/DDBJ databases">
        <authorList>
            <person name="Kallberg Y."/>
            <person name="Tangrot J."/>
            <person name="Rosling A."/>
        </authorList>
    </citation>
    <scope>NUCLEOTIDE SEQUENCE</scope>
    <source>
        <strain evidence="1">AZ414A</strain>
    </source>
</reference>
<name>A0A9N9GV04_9GLOM</name>
<proteinExistence type="predicted"/>
<dbReference type="Proteomes" id="UP000789706">
    <property type="component" value="Unassembled WGS sequence"/>
</dbReference>
<comment type="caution">
    <text evidence="1">The sequence shown here is derived from an EMBL/GenBank/DDBJ whole genome shotgun (WGS) entry which is preliminary data.</text>
</comment>
<gene>
    <name evidence="1" type="ORF">DEBURN_LOCUS10980</name>
</gene>